<organism evidence="7 8">
    <name type="scientific">Clytia hemisphaerica</name>
    <dbReference type="NCBI Taxonomy" id="252671"/>
    <lineage>
        <taxon>Eukaryota</taxon>
        <taxon>Metazoa</taxon>
        <taxon>Cnidaria</taxon>
        <taxon>Hydrozoa</taxon>
        <taxon>Hydroidolina</taxon>
        <taxon>Leptothecata</taxon>
        <taxon>Obeliida</taxon>
        <taxon>Clytiidae</taxon>
        <taxon>Clytia</taxon>
    </lineage>
</organism>
<evidence type="ECO:0000256" key="3">
    <source>
        <dbReference type="ARBA" id="ARBA00014654"/>
    </source>
</evidence>
<dbReference type="SUPFAM" id="SSF88697">
    <property type="entry name" value="PUA domain-like"/>
    <property type="match status" value="1"/>
</dbReference>
<evidence type="ECO:0000256" key="2">
    <source>
        <dbReference type="ARBA" id="ARBA00004123"/>
    </source>
</evidence>
<dbReference type="OrthoDB" id="41445at2759"/>
<feature type="domain" description="EVE" evidence="6">
    <location>
        <begin position="55"/>
        <end position="219"/>
    </location>
</feature>
<dbReference type="GO" id="GO:0005634">
    <property type="term" value="C:nucleus"/>
    <property type="evidence" value="ECO:0007669"/>
    <property type="project" value="UniProtKB-SubCell"/>
</dbReference>
<dbReference type="Pfam" id="PF01878">
    <property type="entry name" value="EVE"/>
    <property type="match status" value="1"/>
</dbReference>
<proteinExistence type="predicted"/>
<dbReference type="PANTHER" id="PTHR14087:SF7">
    <property type="entry name" value="THYMOCYTE NUCLEAR PROTEIN 1"/>
    <property type="match status" value="1"/>
</dbReference>
<name>A0A7M5TXL7_9CNID</name>
<keyword evidence="5" id="KW-0539">Nucleus</keyword>
<dbReference type="InterPro" id="IPR015947">
    <property type="entry name" value="PUA-like_sf"/>
</dbReference>
<evidence type="ECO:0000256" key="5">
    <source>
        <dbReference type="ARBA" id="ARBA00023242"/>
    </source>
</evidence>
<dbReference type="InterPro" id="IPR002740">
    <property type="entry name" value="EVE_domain"/>
</dbReference>
<evidence type="ECO:0000313" key="8">
    <source>
        <dbReference type="Proteomes" id="UP000594262"/>
    </source>
</evidence>
<dbReference type="FunFam" id="3.10.590.10:FF:000003">
    <property type="entry name" value="Thymocyte nuclear protein 1"/>
    <property type="match status" value="1"/>
</dbReference>
<dbReference type="CDD" id="cd21133">
    <property type="entry name" value="EVE"/>
    <property type="match status" value="1"/>
</dbReference>
<dbReference type="InterPro" id="IPR047197">
    <property type="entry name" value="THYN1-like_EVE"/>
</dbReference>
<evidence type="ECO:0000256" key="4">
    <source>
        <dbReference type="ARBA" id="ARBA00022553"/>
    </source>
</evidence>
<protein>
    <recommendedName>
        <fullName evidence="3">Thymocyte nuclear protein 1</fullName>
    </recommendedName>
</protein>
<dbReference type="Proteomes" id="UP000594262">
    <property type="component" value="Unplaced"/>
</dbReference>
<dbReference type="PANTHER" id="PTHR14087">
    <property type="entry name" value="THYMOCYTE NUCLEAR PROTEIN 1"/>
    <property type="match status" value="1"/>
</dbReference>
<keyword evidence="4" id="KW-0597">Phosphoprotein</keyword>
<dbReference type="AlphaFoldDB" id="A0A7M5TXL7"/>
<evidence type="ECO:0000256" key="1">
    <source>
        <dbReference type="ARBA" id="ARBA00002530"/>
    </source>
</evidence>
<dbReference type="EnsemblMetazoa" id="CLYHEMT003422.1">
    <property type="protein sequence ID" value="CLYHEMP003422.1"/>
    <property type="gene ID" value="CLYHEMG003422"/>
</dbReference>
<comment type="function">
    <text evidence="1">Specifically binds 5-hydroxymethylcytosine (5hmC), suggesting that it acts as a specific reader of 5hmC.</text>
</comment>
<evidence type="ECO:0000313" key="7">
    <source>
        <dbReference type="EnsemblMetazoa" id="CLYHEMP003422.1"/>
    </source>
</evidence>
<comment type="subcellular location">
    <subcellularLocation>
        <location evidence="2">Nucleus</location>
    </subcellularLocation>
</comment>
<reference evidence="7" key="1">
    <citation type="submission" date="2021-01" db="UniProtKB">
        <authorList>
            <consortium name="EnsemblMetazoa"/>
        </authorList>
    </citation>
    <scope>IDENTIFICATION</scope>
</reference>
<evidence type="ECO:0000259" key="6">
    <source>
        <dbReference type="Pfam" id="PF01878"/>
    </source>
</evidence>
<dbReference type="InterPro" id="IPR052181">
    <property type="entry name" value="5hmC_binding"/>
</dbReference>
<keyword evidence="8" id="KW-1185">Reference proteome</keyword>
<dbReference type="Gene3D" id="3.10.590.10">
    <property type="entry name" value="ph1033 like domains"/>
    <property type="match status" value="1"/>
</dbReference>
<sequence length="226" mass="26880">MLWLLLERNEGLLITLSRMKTWIKFQKTVRRSWFINMKSMTFVYQEPAAENNEQKFWLMKSEPETRIEKGVDVKFGIEDLKKEPKQTACWDGVRNYQARNFMRDQMKVGDKAFFYHSNCKVPGIAGIMTIVKESYPDHTQFDSKDVHFDPKSQKENPKWFMVDVKYERMMKRYIGLPELKKLHSEHKSSHGPLKSVALFTRARLSVQPLTKEEYDYILTLEEVEEP</sequence>
<accession>A0A7M5TXL7</accession>